<reference evidence="15" key="1">
    <citation type="submission" date="2020-06" db="EMBL/GenBank/DDBJ databases">
        <authorList>
            <consortium name="Plant Systems Biology data submission"/>
        </authorList>
    </citation>
    <scope>NUCLEOTIDE SEQUENCE</scope>
    <source>
        <strain evidence="15">D6</strain>
    </source>
</reference>
<keyword evidence="4 12" id="KW-0812">Transmembrane</keyword>
<dbReference type="GO" id="GO:0004674">
    <property type="term" value="F:protein serine/threonine kinase activity"/>
    <property type="evidence" value="ECO:0007669"/>
    <property type="project" value="UniProtKB-KW"/>
</dbReference>
<dbReference type="CDD" id="cd07302">
    <property type="entry name" value="CHD"/>
    <property type="match status" value="1"/>
</dbReference>
<keyword evidence="9" id="KW-0456">Lyase</keyword>
<evidence type="ECO:0000313" key="15">
    <source>
        <dbReference type="EMBL" id="CAB9514305.1"/>
    </source>
</evidence>
<accession>A0A9N8E5M4</accession>
<keyword evidence="8 12" id="KW-0472">Membrane</keyword>
<feature type="domain" description="Protein kinase" evidence="13">
    <location>
        <begin position="623"/>
        <end position="909"/>
    </location>
</feature>
<dbReference type="Proteomes" id="UP001153069">
    <property type="component" value="Unassembled WGS sequence"/>
</dbReference>
<keyword evidence="3" id="KW-0723">Serine/threonine-protein kinase</keyword>
<evidence type="ECO:0000259" key="13">
    <source>
        <dbReference type="PROSITE" id="PS50011"/>
    </source>
</evidence>
<dbReference type="InterPro" id="IPR017441">
    <property type="entry name" value="Protein_kinase_ATP_BS"/>
</dbReference>
<dbReference type="Gene3D" id="3.30.70.1230">
    <property type="entry name" value="Nucleotide cyclase"/>
    <property type="match status" value="1"/>
</dbReference>
<dbReference type="InterPro" id="IPR008271">
    <property type="entry name" value="Ser/Thr_kinase_AS"/>
</dbReference>
<dbReference type="PANTHER" id="PTHR11920">
    <property type="entry name" value="GUANYLYL CYCLASE"/>
    <property type="match status" value="1"/>
</dbReference>
<keyword evidence="15" id="KW-0808">Transferase</keyword>
<dbReference type="GO" id="GO:0005524">
    <property type="term" value="F:ATP binding"/>
    <property type="evidence" value="ECO:0007669"/>
    <property type="project" value="UniProtKB-UniRule"/>
</dbReference>
<evidence type="ECO:0000256" key="12">
    <source>
        <dbReference type="SAM" id="Phobius"/>
    </source>
</evidence>
<dbReference type="SMART" id="SM00044">
    <property type="entry name" value="CYCc"/>
    <property type="match status" value="1"/>
</dbReference>
<dbReference type="GO" id="GO:0001653">
    <property type="term" value="F:peptide receptor activity"/>
    <property type="evidence" value="ECO:0007669"/>
    <property type="project" value="TreeGrafter"/>
</dbReference>
<dbReference type="PROSITE" id="PS50125">
    <property type="entry name" value="GUANYLATE_CYCLASE_2"/>
    <property type="match status" value="1"/>
</dbReference>
<dbReference type="SUPFAM" id="SSF55073">
    <property type="entry name" value="Nucleotide cyclase"/>
    <property type="match status" value="1"/>
</dbReference>
<dbReference type="EC" id="4.6.1.2" evidence="2"/>
<keyword evidence="7 12" id="KW-1133">Transmembrane helix</keyword>
<evidence type="ECO:0000256" key="3">
    <source>
        <dbReference type="ARBA" id="ARBA00022527"/>
    </source>
</evidence>
<comment type="caution">
    <text evidence="15">The sequence shown here is derived from an EMBL/GenBank/DDBJ whole genome shotgun (WGS) entry which is preliminary data.</text>
</comment>
<dbReference type="GO" id="GO:0035556">
    <property type="term" value="P:intracellular signal transduction"/>
    <property type="evidence" value="ECO:0007669"/>
    <property type="project" value="InterPro"/>
</dbReference>
<evidence type="ECO:0000256" key="11">
    <source>
        <dbReference type="PROSITE-ProRule" id="PRU10141"/>
    </source>
</evidence>
<dbReference type="SMART" id="SM00220">
    <property type="entry name" value="S_TKc"/>
    <property type="match status" value="1"/>
</dbReference>
<feature type="domain" description="Guanylate cyclase" evidence="14">
    <location>
        <begin position="955"/>
        <end position="1088"/>
    </location>
</feature>
<dbReference type="InterPro" id="IPR001245">
    <property type="entry name" value="Ser-Thr/Tyr_kinase_cat_dom"/>
</dbReference>
<comment type="subcellular location">
    <subcellularLocation>
        <location evidence="1">Membrane</location>
        <topology evidence="1">Single-pass membrane protein</topology>
    </subcellularLocation>
</comment>
<dbReference type="SUPFAM" id="SSF56112">
    <property type="entry name" value="Protein kinase-like (PK-like)"/>
    <property type="match status" value="1"/>
</dbReference>
<dbReference type="GO" id="GO:0007168">
    <property type="term" value="P:receptor guanylyl cyclase signaling pathway"/>
    <property type="evidence" value="ECO:0007669"/>
    <property type="project" value="TreeGrafter"/>
</dbReference>
<name>A0A9N8E5M4_9STRA</name>
<dbReference type="GO" id="GO:0004016">
    <property type="term" value="F:adenylate cyclase activity"/>
    <property type="evidence" value="ECO:0007669"/>
    <property type="project" value="TreeGrafter"/>
</dbReference>
<dbReference type="PANTHER" id="PTHR11920:SF335">
    <property type="entry name" value="GUANYLATE CYCLASE"/>
    <property type="match status" value="1"/>
</dbReference>
<keyword evidence="16" id="KW-1185">Reference proteome</keyword>
<keyword evidence="6 11" id="KW-0067">ATP-binding</keyword>
<dbReference type="PROSITE" id="PS50011">
    <property type="entry name" value="PROTEIN_KINASE_DOM"/>
    <property type="match status" value="1"/>
</dbReference>
<gene>
    <name evidence="15" type="ORF">SEMRO_645_G180630.1</name>
</gene>
<evidence type="ECO:0000256" key="1">
    <source>
        <dbReference type="ARBA" id="ARBA00004167"/>
    </source>
</evidence>
<evidence type="ECO:0000256" key="2">
    <source>
        <dbReference type="ARBA" id="ARBA00012202"/>
    </source>
</evidence>
<dbReference type="InterPro" id="IPR029787">
    <property type="entry name" value="Nucleotide_cyclase"/>
</dbReference>
<evidence type="ECO:0000259" key="14">
    <source>
        <dbReference type="PROSITE" id="PS50125"/>
    </source>
</evidence>
<evidence type="ECO:0000256" key="5">
    <source>
        <dbReference type="ARBA" id="ARBA00022741"/>
    </source>
</evidence>
<dbReference type="GO" id="GO:0004383">
    <property type="term" value="F:guanylate cyclase activity"/>
    <property type="evidence" value="ECO:0007669"/>
    <property type="project" value="UniProtKB-EC"/>
</dbReference>
<dbReference type="PROSITE" id="PS00108">
    <property type="entry name" value="PROTEIN_KINASE_ST"/>
    <property type="match status" value="1"/>
</dbReference>
<evidence type="ECO:0000256" key="4">
    <source>
        <dbReference type="ARBA" id="ARBA00022692"/>
    </source>
</evidence>
<evidence type="ECO:0000256" key="9">
    <source>
        <dbReference type="ARBA" id="ARBA00023239"/>
    </source>
</evidence>
<dbReference type="Gene3D" id="3.30.200.20">
    <property type="entry name" value="Phosphorylase Kinase, domain 1"/>
    <property type="match status" value="1"/>
</dbReference>
<keyword evidence="10" id="KW-0141">cGMP biosynthesis</keyword>
<sequence>MTPKESTRNKAKHFKICNAIGGLDVTRLVSTNARNFFSSAIEDVELMREYVSEFAHSGNWTGEFPTLEAMGQTLDWQARGLPNGTTTVEIGLGYADDRPDRRVERFVGLKNMPSVGDQYSEFAMLDPLSPLLPWLVDRKSKESAWWKDHMNGRTEGDKKEKFPTQSFYTAAWVCGEADTLMYYPPLSVYEHPLTIGDVVGEQYDSRVQPFVVPALPQWNPERKALFAPPYPDLALPGVSLISALAPVYYSGRFRGYDYQDTFVATAGIDIAVSDISAFLDDLQDTLTPNSFGLLVDFNFNTIVISQEVVNRLYPERTGMEEIRITYDLVDESVILQDRRNQTYLPSDTILQDLTKLDNANWKGLWEKIQATPQGERAFETLNVTLTGQDSPTEFYVMYENWDTVADWTLLVFVSKAEVHKAIQVYTTSEYSSLVGGPDAADPAVSMEGERGVVLEGSSMIVNGGNLDVTLSLSKIPPWVQINDSELFSDDTYTLRSGEFLPIQFQVATSELATGTQSDSIVFDVRDDGYPDCFYSAPVTIPLSVLVTPKDCGDNRIADFEGNCICSPGTVAMNGSCMKTGAVVAAFLVPIVVLACLALHLYVKHRRRLADSVWEIDPKELEIPVPPVTIGSGSFGQVVLAEYRGSKVAVKTIRSTLISKGSTTESQISSDDMEKGSSAPITSTIASFRSSSSLAKRKTHREAFIKEIRMLSRLQHRNIVCVMGAVVEGRSTPSLVLEYMERGSLFDLVRSDTKMDGQLILDILKDVTQGLRFLHNTKPEQVVHGDLKARNVLIDEKLRAKVADFGSGTPGTPYWTSPELLRQRTESTPASDVYALGITVWEMYARATPYQGEEPSVVIQEIKDPKVNKRPPYPPNMQSCVAAMMHDCLLANPEERPTLNELASRINRFKPVDVEYQVEKEESGELGFLKKLFPAHIAKALGEGKTVEPGTHETVTLVYCEIEGFGTLSSELPPIKVTDLLHRLFDRLDALAEEHNVFKVDMSGGGGWMGATNCIQDQGNDHAKRMARFAILAASAASEVLIDEGNPEHGHVQIKTALVSGPVQGKVVGRGTPRYSLYGPTVDAVSYLAGHKSEAGRIVCAESTHEFLELQAPEIQTQVKARVFVPNMGATTTFWVNPPKEEAS</sequence>
<dbReference type="Gene3D" id="1.10.510.10">
    <property type="entry name" value="Transferase(Phosphotransferase) domain 1"/>
    <property type="match status" value="1"/>
</dbReference>
<feature type="transmembrane region" description="Helical" evidence="12">
    <location>
        <begin position="581"/>
        <end position="602"/>
    </location>
</feature>
<dbReference type="OrthoDB" id="339325at2759"/>
<dbReference type="InterPro" id="IPR050401">
    <property type="entry name" value="Cyclic_nucleotide_synthase"/>
</dbReference>
<protein>
    <recommendedName>
        <fullName evidence="2">guanylate cyclase</fullName>
        <ecNumber evidence="2">4.6.1.2</ecNumber>
    </recommendedName>
</protein>
<evidence type="ECO:0000256" key="10">
    <source>
        <dbReference type="ARBA" id="ARBA00023293"/>
    </source>
</evidence>
<keyword evidence="5 11" id="KW-0547">Nucleotide-binding</keyword>
<dbReference type="AlphaFoldDB" id="A0A9N8E5M4"/>
<feature type="binding site" evidence="11">
    <location>
        <position position="650"/>
    </location>
    <ligand>
        <name>ATP</name>
        <dbReference type="ChEBI" id="CHEBI:30616"/>
    </ligand>
</feature>
<dbReference type="InterPro" id="IPR001054">
    <property type="entry name" value="A/G_cyclase"/>
</dbReference>
<evidence type="ECO:0000256" key="6">
    <source>
        <dbReference type="ARBA" id="ARBA00022840"/>
    </source>
</evidence>
<dbReference type="Pfam" id="PF00211">
    <property type="entry name" value="Guanylate_cyc"/>
    <property type="match status" value="1"/>
</dbReference>
<dbReference type="InterPro" id="IPR011009">
    <property type="entry name" value="Kinase-like_dom_sf"/>
</dbReference>
<proteinExistence type="predicted"/>
<keyword evidence="15" id="KW-0418">Kinase</keyword>
<dbReference type="PROSITE" id="PS00107">
    <property type="entry name" value="PROTEIN_KINASE_ATP"/>
    <property type="match status" value="1"/>
</dbReference>
<organism evidence="15 16">
    <name type="scientific">Seminavis robusta</name>
    <dbReference type="NCBI Taxonomy" id="568900"/>
    <lineage>
        <taxon>Eukaryota</taxon>
        <taxon>Sar</taxon>
        <taxon>Stramenopiles</taxon>
        <taxon>Ochrophyta</taxon>
        <taxon>Bacillariophyta</taxon>
        <taxon>Bacillariophyceae</taxon>
        <taxon>Bacillariophycidae</taxon>
        <taxon>Naviculales</taxon>
        <taxon>Naviculaceae</taxon>
        <taxon>Seminavis</taxon>
    </lineage>
</organism>
<evidence type="ECO:0000313" key="16">
    <source>
        <dbReference type="Proteomes" id="UP001153069"/>
    </source>
</evidence>
<dbReference type="InterPro" id="IPR000719">
    <property type="entry name" value="Prot_kinase_dom"/>
</dbReference>
<dbReference type="GO" id="GO:0005886">
    <property type="term" value="C:plasma membrane"/>
    <property type="evidence" value="ECO:0007669"/>
    <property type="project" value="TreeGrafter"/>
</dbReference>
<dbReference type="EMBL" id="CAICTM010000644">
    <property type="protein sequence ID" value="CAB9514305.1"/>
    <property type="molecule type" value="Genomic_DNA"/>
</dbReference>
<evidence type="ECO:0000256" key="7">
    <source>
        <dbReference type="ARBA" id="ARBA00022989"/>
    </source>
</evidence>
<dbReference type="Pfam" id="PF07714">
    <property type="entry name" value="PK_Tyr_Ser-Thr"/>
    <property type="match status" value="1"/>
</dbReference>
<evidence type="ECO:0000256" key="8">
    <source>
        <dbReference type="ARBA" id="ARBA00023136"/>
    </source>
</evidence>